<name>A0A1H0LBA1_9PSEU</name>
<keyword evidence="3" id="KW-1185">Reference proteome</keyword>
<feature type="region of interest" description="Disordered" evidence="1">
    <location>
        <begin position="1"/>
        <end position="39"/>
    </location>
</feature>
<proteinExistence type="predicted"/>
<dbReference type="Proteomes" id="UP000199691">
    <property type="component" value="Unassembled WGS sequence"/>
</dbReference>
<dbReference type="OrthoDB" id="834556at2"/>
<organism evidence="2 3">
    <name type="scientific">Lentzea jiangxiensis</name>
    <dbReference type="NCBI Taxonomy" id="641025"/>
    <lineage>
        <taxon>Bacteria</taxon>
        <taxon>Bacillati</taxon>
        <taxon>Actinomycetota</taxon>
        <taxon>Actinomycetes</taxon>
        <taxon>Pseudonocardiales</taxon>
        <taxon>Pseudonocardiaceae</taxon>
        <taxon>Lentzea</taxon>
    </lineage>
</organism>
<sequence>MSAEHGTTPPGEPRPGPRNEPGSAPGRTDRSTPGDFPPAPWDLCGQGWLTVWTAPRSAVPPSPPGVVPLTLFGRVLVVTAFVDYRPPGLLSYHELLAAVVVRRGVSPGLSITHIWVDDETSRRGAREMWAIPKQQADFTFDAGHLTARTHATAVEAPLHAPGLPARITTSVWQASNGTAHRTALRTSARVRPTRLRWHLPETGGIGWLTAARPRLHLAVTNLRMRFGEP</sequence>
<evidence type="ECO:0000313" key="2">
    <source>
        <dbReference type="EMBL" id="SDO65415.1"/>
    </source>
</evidence>
<dbReference type="GO" id="GO:0016829">
    <property type="term" value="F:lyase activity"/>
    <property type="evidence" value="ECO:0007669"/>
    <property type="project" value="InterPro"/>
</dbReference>
<dbReference type="RefSeq" id="WP_090096981.1">
    <property type="nucleotide sequence ID" value="NZ_FNIX01000003.1"/>
</dbReference>
<accession>A0A1H0LBA1</accession>
<dbReference type="Gene3D" id="2.40.400.10">
    <property type="entry name" value="Acetoacetate decarboxylase-like"/>
    <property type="match status" value="1"/>
</dbReference>
<dbReference type="InterPro" id="IPR023375">
    <property type="entry name" value="ADC_dom_sf"/>
</dbReference>
<dbReference type="EMBL" id="FNIX01000003">
    <property type="protein sequence ID" value="SDO65415.1"/>
    <property type="molecule type" value="Genomic_DNA"/>
</dbReference>
<dbReference type="AlphaFoldDB" id="A0A1H0LBA1"/>
<dbReference type="STRING" id="641025.SAMN05421507_103253"/>
<gene>
    <name evidence="2" type="ORF">SAMN05421507_103253</name>
</gene>
<evidence type="ECO:0000313" key="3">
    <source>
        <dbReference type="Proteomes" id="UP000199691"/>
    </source>
</evidence>
<dbReference type="SUPFAM" id="SSF160104">
    <property type="entry name" value="Acetoacetate decarboxylase-like"/>
    <property type="match status" value="1"/>
</dbReference>
<reference evidence="3" key="1">
    <citation type="submission" date="2016-10" db="EMBL/GenBank/DDBJ databases">
        <authorList>
            <person name="Varghese N."/>
            <person name="Submissions S."/>
        </authorList>
    </citation>
    <scope>NUCLEOTIDE SEQUENCE [LARGE SCALE GENOMIC DNA]</scope>
    <source>
        <strain evidence="3">CGMCC 4.6609</strain>
    </source>
</reference>
<protein>
    <submittedName>
        <fullName evidence="2">Acetoacetate decarboxylase (ADC)</fullName>
    </submittedName>
</protein>
<dbReference type="InterPro" id="IPR010451">
    <property type="entry name" value="Acetoacetate_decarboxylase"/>
</dbReference>
<evidence type="ECO:0000256" key="1">
    <source>
        <dbReference type="SAM" id="MobiDB-lite"/>
    </source>
</evidence>
<dbReference type="Pfam" id="PF06314">
    <property type="entry name" value="ADC"/>
    <property type="match status" value="1"/>
</dbReference>